<protein>
    <submittedName>
        <fullName evidence="3">DUF38 domain-containing protein</fullName>
    </submittedName>
</protein>
<dbReference type="Proteomes" id="UP000887578">
    <property type="component" value="Unplaced"/>
</dbReference>
<sequence length="250" mass="29503">MSNSELQSLVKTKDIKIKQMEEEIRRLSFGIDTAEDESFTNSGVFVKLQDVIVDSKIDYELLSQKILNVKTCEDIPTKNSNVWVADGKYITLKRSYQIYLEKELFCRENDVSTLLEYVYGCNLTKLVLINQEICFKEYQKLLASERIEEVEFRRVQVMGEYDELLRIDEILKDVPNIQKFDYEFRDDEFKDRNAARKTSKKLGKLQPFPNLRVFHLFNLQKGFKLGKFIKKYPDVDFYPPKCVVETPKVE</sequence>
<reference evidence="3" key="1">
    <citation type="submission" date="2022-11" db="UniProtKB">
        <authorList>
            <consortium name="WormBaseParasite"/>
        </authorList>
    </citation>
    <scope>IDENTIFICATION</scope>
</reference>
<feature type="coiled-coil region" evidence="1">
    <location>
        <begin position="3"/>
        <end position="37"/>
    </location>
</feature>
<evidence type="ECO:0000256" key="1">
    <source>
        <dbReference type="SAM" id="Coils"/>
    </source>
</evidence>
<dbReference type="WBParaSite" id="PDA_v2.g28398.t1">
    <property type="protein sequence ID" value="PDA_v2.g28398.t1"/>
    <property type="gene ID" value="PDA_v2.g28398"/>
</dbReference>
<keyword evidence="1" id="KW-0175">Coiled coil</keyword>
<evidence type="ECO:0000313" key="3">
    <source>
        <dbReference type="WBParaSite" id="PDA_v2.g28398.t1"/>
    </source>
</evidence>
<evidence type="ECO:0000313" key="2">
    <source>
        <dbReference type="Proteomes" id="UP000887578"/>
    </source>
</evidence>
<dbReference type="AlphaFoldDB" id="A0A914QA45"/>
<accession>A0A914QA45</accession>
<organism evidence="2 3">
    <name type="scientific">Panagrolaimus davidi</name>
    <dbReference type="NCBI Taxonomy" id="227884"/>
    <lineage>
        <taxon>Eukaryota</taxon>
        <taxon>Metazoa</taxon>
        <taxon>Ecdysozoa</taxon>
        <taxon>Nematoda</taxon>
        <taxon>Chromadorea</taxon>
        <taxon>Rhabditida</taxon>
        <taxon>Tylenchina</taxon>
        <taxon>Panagrolaimomorpha</taxon>
        <taxon>Panagrolaimoidea</taxon>
        <taxon>Panagrolaimidae</taxon>
        <taxon>Panagrolaimus</taxon>
    </lineage>
</organism>
<name>A0A914QA45_9BILA</name>
<keyword evidence="2" id="KW-1185">Reference proteome</keyword>
<proteinExistence type="predicted"/>